<reference evidence="2 3" key="1">
    <citation type="submission" date="2021-03" db="EMBL/GenBank/DDBJ databases">
        <title>Genomic and phenotypic characterization of Chloracidobacterium isolates provides evidence for multiple species.</title>
        <authorList>
            <person name="Saini M.K."/>
            <person name="Costas A.M.G."/>
            <person name="Tank M."/>
            <person name="Bryant D.A."/>
        </authorList>
    </citation>
    <scope>NUCLEOTIDE SEQUENCE [LARGE SCALE GENOMIC DNA]</scope>
    <source>
        <strain evidence="2 3">N</strain>
    </source>
</reference>
<dbReference type="RefSeq" id="WP_211421449.1">
    <property type="nucleotide sequence ID" value="NZ_CP072642.1"/>
</dbReference>
<accession>A0ABX8AWH4</accession>
<dbReference type="EMBL" id="CP072642">
    <property type="protein sequence ID" value="QUV93024.1"/>
    <property type="molecule type" value="Genomic_DNA"/>
</dbReference>
<dbReference type="SUPFAM" id="SSF53300">
    <property type="entry name" value="vWA-like"/>
    <property type="match status" value="1"/>
</dbReference>
<name>A0ABX8AWH4_9BACT</name>
<dbReference type="Gene3D" id="3.40.50.410">
    <property type="entry name" value="von Willebrand factor, type A domain"/>
    <property type="match status" value="1"/>
</dbReference>
<dbReference type="CDD" id="cd00198">
    <property type="entry name" value="vWFA"/>
    <property type="match status" value="1"/>
</dbReference>
<evidence type="ECO:0000313" key="2">
    <source>
        <dbReference type="EMBL" id="QUV93024.1"/>
    </source>
</evidence>
<dbReference type="SMART" id="SM00327">
    <property type="entry name" value="VWA"/>
    <property type="match status" value="1"/>
</dbReference>
<organism evidence="2 3">
    <name type="scientific">Chloracidobacterium sp. N</name>
    <dbReference type="NCBI Taxonomy" id="2821540"/>
    <lineage>
        <taxon>Bacteria</taxon>
        <taxon>Pseudomonadati</taxon>
        <taxon>Acidobacteriota</taxon>
        <taxon>Terriglobia</taxon>
        <taxon>Terriglobales</taxon>
        <taxon>Acidobacteriaceae</taxon>
        <taxon>Chloracidobacterium</taxon>
        <taxon>Chloracidobacterium aggregatum</taxon>
    </lineage>
</organism>
<dbReference type="PROSITE" id="PS50234">
    <property type="entry name" value="VWFA"/>
    <property type="match status" value="1"/>
</dbReference>
<keyword evidence="3" id="KW-1185">Reference proteome</keyword>
<gene>
    <name evidence="2" type="ORF">J8C05_06440</name>
</gene>
<protein>
    <submittedName>
        <fullName evidence="2">VWA domain-containing protein</fullName>
    </submittedName>
</protein>
<dbReference type="Pfam" id="PF13519">
    <property type="entry name" value="VWA_2"/>
    <property type="match status" value="1"/>
</dbReference>
<dbReference type="InterPro" id="IPR002035">
    <property type="entry name" value="VWF_A"/>
</dbReference>
<dbReference type="Proteomes" id="UP000677668">
    <property type="component" value="Chromosome 1"/>
</dbReference>
<proteinExistence type="predicted"/>
<evidence type="ECO:0000313" key="3">
    <source>
        <dbReference type="Proteomes" id="UP000677668"/>
    </source>
</evidence>
<dbReference type="NCBIfam" id="TIGR03436">
    <property type="entry name" value="acidobact_VWFA"/>
    <property type="match status" value="1"/>
</dbReference>
<dbReference type="InterPro" id="IPR036465">
    <property type="entry name" value="vWFA_dom_sf"/>
</dbReference>
<evidence type="ECO:0000259" key="1">
    <source>
        <dbReference type="PROSITE" id="PS50234"/>
    </source>
</evidence>
<dbReference type="InterPro" id="IPR017802">
    <property type="entry name" value="VWFA-rel_acidobac-type"/>
</dbReference>
<feature type="domain" description="VWFA" evidence="1">
    <location>
        <begin position="93"/>
        <end position="264"/>
    </location>
</feature>
<sequence length="327" mass="36729">MRSRLFVITYALLLILFGFFSGLEGRAQQPPAAPRPDEPPVVKTTTNLVTLNVSVTDPQGRFVTGLDAEHFEVYEDNVKQTIEFFSDEDAPVSIGIVFDMSGSMRGRLNRSNIALRKFLDACHDEDEFFLVGFNHQARLLVDYTPNPERISGAVMLAEAKGQTALYDAVYIGVEKLKEGRHGRRALLIISDGQDNSSRYTFREVRQLVREADVQIYAIGIATAFNDTSLDLQGRSILDEITRLTGGRAFFPNSQMELQEIITRIAIELRHQYGIGYTPTNLATLPVGLKPNEKQRWRKLKVKLNPPKGLPNLTVNAREGYYATFATE</sequence>